<protein>
    <submittedName>
        <fullName evidence="2">Uncharacterized protein</fullName>
    </submittedName>
</protein>
<organism evidence="2 3">
    <name type="scientific">Brevibacillus laterosporus</name>
    <name type="common">Bacillus laterosporus</name>
    <dbReference type="NCBI Taxonomy" id="1465"/>
    <lineage>
        <taxon>Bacteria</taxon>
        <taxon>Bacillati</taxon>
        <taxon>Bacillota</taxon>
        <taxon>Bacilli</taxon>
        <taxon>Bacillales</taxon>
        <taxon>Paenibacillaceae</taxon>
        <taxon>Brevibacillus</taxon>
    </lineage>
</organism>
<keyword evidence="1" id="KW-0472">Membrane</keyword>
<dbReference type="Proteomes" id="UP000239759">
    <property type="component" value="Unassembled WGS sequence"/>
</dbReference>
<gene>
    <name evidence="2" type="ORF">C4A77_09500</name>
</gene>
<evidence type="ECO:0000256" key="1">
    <source>
        <dbReference type="SAM" id="Phobius"/>
    </source>
</evidence>
<dbReference type="RefSeq" id="WP_104031626.1">
    <property type="nucleotide sequence ID" value="NZ_PRKQ01000009.1"/>
</dbReference>
<dbReference type="AlphaFoldDB" id="A0AAP8QF52"/>
<evidence type="ECO:0000313" key="2">
    <source>
        <dbReference type="EMBL" id="PPB05764.1"/>
    </source>
</evidence>
<sequence>MKRLLRPSVFIFLIFILIGVFNIVPSEKSSLWSPFLAVLVVSALVGLFVEWIGSMGRSRKK</sequence>
<name>A0AAP8QF52_BRELA</name>
<feature type="transmembrane region" description="Helical" evidence="1">
    <location>
        <begin position="7"/>
        <end position="25"/>
    </location>
</feature>
<dbReference type="EMBL" id="PRKQ01000009">
    <property type="protein sequence ID" value="PPB05764.1"/>
    <property type="molecule type" value="Genomic_DNA"/>
</dbReference>
<accession>A0AAP8QF52</accession>
<comment type="caution">
    <text evidence="2">The sequence shown here is derived from an EMBL/GenBank/DDBJ whole genome shotgun (WGS) entry which is preliminary data.</text>
</comment>
<feature type="transmembrane region" description="Helical" evidence="1">
    <location>
        <begin position="31"/>
        <end position="52"/>
    </location>
</feature>
<keyword evidence="1" id="KW-0812">Transmembrane</keyword>
<proteinExistence type="predicted"/>
<reference evidence="2 3" key="1">
    <citation type="submission" date="2018-02" db="EMBL/GenBank/DDBJ databases">
        <title>Comparative analysis of genomes of three Brevibacillus laterosporus strains producers of potent antimicrobials isolated from silage.</title>
        <authorList>
            <person name="Kojic M."/>
            <person name="Miljkovic M."/>
            <person name="Studholme D."/>
            <person name="Filipic B."/>
        </authorList>
    </citation>
    <scope>NUCLEOTIDE SEQUENCE [LARGE SCALE GENOMIC DNA]</scope>
    <source>
        <strain evidence="2 3">BGSP11</strain>
    </source>
</reference>
<keyword evidence="1" id="KW-1133">Transmembrane helix</keyword>
<evidence type="ECO:0000313" key="3">
    <source>
        <dbReference type="Proteomes" id="UP000239759"/>
    </source>
</evidence>